<proteinExistence type="predicted"/>
<dbReference type="CDD" id="cd22160">
    <property type="entry name" value="F-box_AtFBL13-like"/>
    <property type="match status" value="1"/>
</dbReference>
<dbReference type="Pfam" id="PF24758">
    <property type="entry name" value="LRR_At5g56370"/>
    <property type="match status" value="1"/>
</dbReference>
<organism evidence="3 4">
    <name type="scientific">Elaeis guineensis var. tenera</name>
    <name type="common">Oil palm</name>
    <dbReference type="NCBI Taxonomy" id="51953"/>
    <lineage>
        <taxon>Eukaryota</taxon>
        <taxon>Viridiplantae</taxon>
        <taxon>Streptophyta</taxon>
        <taxon>Embryophyta</taxon>
        <taxon>Tracheophyta</taxon>
        <taxon>Spermatophyta</taxon>
        <taxon>Magnoliopsida</taxon>
        <taxon>Liliopsida</taxon>
        <taxon>Arecaceae</taxon>
        <taxon>Arecoideae</taxon>
        <taxon>Cocoseae</taxon>
        <taxon>Elaeidinae</taxon>
        <taxon>Elaeis</taxon>
    </lineage>
</organism>
<dbReference type="RefSeq" id="XP_029121204.1">
    <property type="nucleotide sequence ID" value="XM_029265371.1"/>
</dbReference>
<dbReference type="AlphaFoldDB" id="A0A8N4F574"/>
<evidence type="ECO:0000313" key="4">
    <source>
        <dbReference type="RefSeq" id="XP_029121204.1"/>
    </source>
</evidence>
<evidence type="ECO:0000259" key="2">
    <source>
        <dbReference type="Pfam" id="PF24758"/>
    </source>
</evidence>
<dbReference type="InterPro" id="IPR055302">
    <property type="entry name" value="F-box_dom-containing"/>
</dbReference>
<evidence type="ECO:0000256" key="1">
    <source>
        <dbReference type="SAM" id="MobiDB-lite"/>
    </source>
</evidence>
<protein>
    <submittedName>
        <fullName evidence="4">F-box/FBD/LRR-repeat protein At1g13570 isoform X1</fullName>
    </submittedName>
</protein>
<dbReference type="SUPFAM" id="SSF81383">
    <property type="entry name" value="F-box domain"/>
    <property type="match status" value="1"/>
</dbReference>
<keyword evidence="3" id="KW-1185">Reference proteome</keyword>
<dbReference type="PANTHER" id="PTHR32141:SF46">
    <property type="entry name" value="F-BOX DOMAIN-CONTAINING PROTEIN"/>
    <property type="match status" value="1"/>
</dbReference>
<dbReference type="Gene3D" id="3.80.10.10">
    <property type="entry name" value="Ribonuclease Inhibitor"/>
    <property type="match status" value="1"/>
</dbReference>
<dbReference type="KEGG" id="egu:105048784"/>
<dbReference type="InterPro" id="IPR055411">
    <property type="entry name" value="LRR_FXL15/At3g58940/PEG3-like"/>
</dbReference>
<dbReference type="OrthoDB" id="584579at2759"/>
<dbReference type="Proteomes" id="UP000504607">
    <property type="component" value="Chromosome 1"/>
</dbReference>
<dbReference type="InterPro" id="IPR036047">
    <property type="entry name" value="F-box-like_dom_sf"/>
</dbReference>
<dbReference type="InterPro" id="IPR032675">
    <property type="entry name" value="LRR_dom_sf"/>
</dbReference>
<feature type="region of interest" description="Disordered" evidence="1">
    <location>
        <begin position="1"/>
        <end position="29"/>
    </location>
</feature>
<dbReference type="SUPFAM" id="SSF52047">
    <property type="entry name" value="RNI-like"/>
    <property type="match status" value="1"/>
</dbReference>
<feature type="domain" description="F-box/LRR-repeat protein 15/At3g58940/PEG3-like LRR" evidence="2">
    <location>
        <begin position="134"/>
        <end position="286"/>
    </location>
</feature>
<gene>
    <name evidence="4" type="primary">LOC105048784</name>
</gene>
<evidence type="ECO:0000313" key="3">
    <source>
        <dbReference type="Proteomes" id="UP000504607"/>
    </source>
</evidence>
<sequence length="369" mass="42043">MPAAIKRRRDDEKNRISRPGMNSDGGVGEGEGPDFISLLPDCILITHILSLLPAKECARTSILSCRWCHVWTLVPLHLDDFALRREKFPDRQSKEAWGWHEGRDWCVRAVNQILSVHRGPILSFHIPRFYVDLDWLQTFAQRGIQYLNLTSCDSVNQLTPSILRCKTIRALKLPNFDFLKPPVTHQPIFINVKQLILWGVGLTDETVHHLLASCLALQLLSLFMCSGLRRLRISSPSIPILKLYSNYPVEDIVVEDAPDLERMMLYDASMRCITADILNAPKLEFIYVRLKNFELAQTHFELKSSNAQLIDSAASSEVVWMDSGSPDSGCWEQHSSIDCLDYPLKYVKLKSFEGQKMDLGFTKFLVAKA</sequence>
<name>A0A8N4F574_ELAGV</name>
<reference evidence="4" key="1">
    <citation type="submission" date="2025-08" db="UniProtKB">
        <authorList>
            <consortium name="RefSeq"/>
        </authorList>
    </citation>
    <scope>IDENTIFICATION</scope>
</reference>
<dbReference type="PANTHER" id="PTHR32141">
    <property type="match status" value="1"/>
</dbReference>
<accession>A0A8N4F574</accession>
<dbReference type="InterPro" id="IPR053781">
    <property type="entry name" value="F-box_AtFBL13-like"/>
</dbReference>